<feature type="compositionally biased region" description="Polar residues" evidence="5">
    <location>
        <begin position="241"/>
        <end position="285"/>
    </location>
</feature>
<feature type="compositionally biased region" description="Polar residues" evidence="5">
    <location>
        <begin position="90"/>
        <end position="173"/>
    </location>
</feature>
<feature type="region of interest" description="Disordered" evidence="5">
    <location>
        <begin position="205"/>
        <end position="357"/>
    </location>
</feature>
<dbReference type="Pfam" id="PF00877">
    <property type="entry name" value="NLPC_P60"/>
    <property type="match status" value="1"/>
</dbReference>
<feature type="compositionally biased region" description="Polar residues" evidence="5">
    <location>
        <begin position="390"/>
        <end position="409"/>
    </location>
</feature>
<protein>
    <recommendedName>
        <fullName evidence="6">NlpC/P60 domain-containing protein</fullName>
    </recommendedName>
</protein>
<evidence type="ECO:0000256" key="2">
    <source>
        <dbReference type="ARBA" id="ARBA00022670"/>
    </source>
</evidence>
<keyword evidence="3" id="KW-0378">Hydrolase</keyword>
<proteinExistence type="inferred from homology"/>
<feature type="region of interest" description="Disordered" evidence="5">
    <location>
        <begin position="1"/>
        <end position="77"/>
    </location>
</feature>
<feature type="compositionally biased region" description="Basic and acidic residues" evidence="5">
    <location>
        <begin position="230"/>
        <end position="240"/>
    </location>
</feature>
<feature type="compositionally biased region" description="Polar residues" evidence="5">
    <location>
        <begin position="33"/>
        <end position="42"/>
    </location>
</feature>
<comment type="similarity">
    <text evidence="1">Belongs to the peptidase C40 family.</text>
</comment>
<organism evidence="7 8">
    <name type="scientific">Bacillus thuringiensis</name>
    <dbReference type="NCBI Taxonomy" id="1428"/>
    <lineage>
        <taxon>Bacteria</taxon>
        <taxon>Bacillati</taxon>
        <taxon>Bacillota</taxon>
        <taxon>Bacilli</taxon>
        <taxon>Bacillales</taxon>
        <taxon>Bacillaceae</taxon>
        <taxon>Bacillus</taxon>
        <taxon>Bacillus cereus group</taxon>
    </lineage>
</organism>
<evidence type="ECO:0000256" key="4">
    <source>
        <dbReference type="ARBA" id="ARBA00022807"/>
    </source>
</evidence>
<feature type="compositionally biased region" description="Basic and acidic residues" evidence="5">
    <location>
        <begin position="342"/>
        <end position="352"/>
    </location>
</feature>
<dbReference type="Pfam" id="PF13702">
    <property type="entry name" value="Lysozyme_like"/>
    <property type="match status" value="1"/>
</dbReference>
<dbReference type="EMBL" id="NUFN01000010">
    <property type="protein sequence ID" value="PGH84990.1"/>
    <property type="molecule type" value="Genomic_DNA"/>
</dbReference>
<dbReference type="InterPro" id="IPR000064">
    <property type="entry name" value="NLP_P60_dom"/>
</dbReference>
<evidence type="ECO:0000259" key="6">
    <source>
        <dbReference type="PROSITE" id="PS51935"/>
    </source>
</evidence>
<feature type="compositionally biased region" description="Basic and acidic residues" evidence="5">
    <location>
        <begin position="414"/>
        <end position="423"/>
    </location>
</feature>
<feature type="compositionally biased region" description="Basic and acidic residues" evidence="5">
    <location>
        <begin position="491"/>
        <end position="500"/>
    </location>
</feature>
<evidence type="ECO:0000256" key="1">
    <source>
        <dbReference type="ARBA" id="ARBA00007074"/>
    </source>
</evidence>
<dbReference type="Proteomes" id="UP000222944">
    <property type="component" value="Unassembled WGS sequence"/>
</dbReference>
<dbReference type="RefSeq" id="WP_098866596.1">
    <property type="nucleotide sequence ID" value="NZ_NUFN01000010.1"/>
</dbReference>
<feature type="compositionally biased region" description="Basic and acidic residues" evidence="5">
    <location>
        <begin position="174"/>
        <end position="184"/>
    </location>
</feature>
<feature type="compositionally biased region" description="Polar residues" evidence="5">
    <location>
        <begin position="478"/>
        <end position="488"/>
    </location>
</feature>
<keyword evidence="4" id="KW-0788">Thiol protease</keyword>
<gene>
    <name evidence="7" type="ORF">CN899_10165</name>
</gene>
<evidence type="ECO:0000313" key="8">
    <source>
        <dbReference type="Proteomes" id="UP000222944"/>
    </source>
</evidence>
<name>A0A9X7GK01_BACTU</name>
<feature type="region of interest" description="Disordered" evidence="5">
    <location>
        <begin position="372"/>
        <end position="506"/>
    </location>
</feature>
<dbReference type="AlphaFoldDB" id="A0A9X7GK01"/>
<dbReference type="SUPFAM" id="SSF54001">
    <property type="entry name" value="Cysteine proteinases"/>
    <property type="match status" value="1"/>
</dbReference>
<dbReference type="Gene3D" id="1.10.530.10">
    <property type="match status" value="1"/>
</dbReference>
<dbReference type="InterPro" id="IPR038765">
    <property type="entry name" value="Papain-like_cys_pep_sf"/>
</dbReference>
<evidence type="ECO:0000256" key="3">
    <source>
        <dbReference type="ARBA" id="ARBA00022801"/>
    </source>
</evidence>
<dbReference type="GO" id="GO:0006508">
    <property type="term" value="P:proteolysis"/>
    <property type="evidence" value="ECO:0007669"/>
    <property type="project" value="UniProtKB-KW"/>
</dbReference>
<feature type="compositionally biased region" description="Polar residues" evidence="5">
    <location>
        <begin position="205"/>
        <end position="229"/>
    </location>
</feature>
<feature type="compositionally biased region" description="Polar residues" evidence="5">
    <location>
        <begin position="55"/>
        <end position="71"/>
    </location>
</feature>
<dbReference type="InterPro" id="IPR051202">
    <property type="entry name" value="Peptidase_C40"/>
</dbReference>
<dbReference type="CDD" id="cd16891">
    <property type="entry name" value="CwlT-like"/>
    <property type="match status" value="1"/>
</dbReference>
<feature type="compositionally biased region" description="Basic and acidic residues" evidence="5">
    <location>
        <begin position="20"/>
        <end position="32"/>
    </location>
</feature>
<feature type="compositionally biased region" description="Basic and acidic residues" evidence="5">
    <location>
        <begin position="462"/>
        <end position="474"/>
    </location>
</feature>
<feature type="compositionally biased region" description="Polar residues" evidence="5">
    <location>
        <begin position="297"/>
        <end position="325"/>
    </location>
</feature>
<dbReference type="PANTHER" id="PTHR47053">
    <property type="entry name" value="MUREIN DD-ENDOPEPTIDASE MEPH-RELATED"/>
    <property type="match status" value="1"/>
</dbReference>
<sequence length="1146" mass="128468">MIRKKTSDKSNSNFRQQESAMKELDKNVETLEQRNISQTKNVIESPHQETDQGKLQKQSSKLSQHTSQEFQPQEGAVQVVDRKYETVEQKQFLQTTSTIESPQQDTGQGKLQKQSSKLSQHTSQEFHQPESTPKVQNKTFETTEQKQFLQTTSIIESPQQDTNQGKLQKQSSKLFEHTSQELHQPESTPKVLNKIFEIAEQKQYTQTTSTIENPQQETGQGKLQKQSSKLSEHINQEFHQPENTAKVQNKTFGTTEQKQFLQTTSIIESPKQDTNQGKLQRQSSKLSEHINQEFHQPENTAKVQNKMFGTTEQKQFLQTTSIIESSKQDTDQGKLQKQSSKLLEHSKQELKQPESTVKVLNKKQETVEQKQFLQTIDATESPPEKRQGKLQKQSSKLSQHINQGFQPQESAVEGVDRKVETARQKQVSQTKSAIEISQQETDQGKLQKQSFKQSQHVNQKIRKQDLIKDVKQPEILKTSKQNQIGQTGKSLLKESEKDSSKLSTDNSKIQKGMRFVGKLGKNSLIATKAEVKKNLIDTKNSLKYGAKTTAIATKDSLKGSIKKYQTALEREDEGVRIGSQGVTQGYRSTRTLTRKGFGLAKKGFKKLRHRRREKLYIKTLDKGKLENYLKEKKLNKKLDKKINAKKLTKATAKKLTKVPVNVAGSSALKYQEQLEKGDEGVKLASQSATKIARATKKLAKNKIKANAKLGKMGKQQSKLLAFPNKDKKLKVESRSILKKKAVKKKMYYGSFRDKNKAKTLTSIASNVKNQVANLFKSLGKINLQNVKKLIGTKVAAIFGGGLASAVPLLLIGMICLLIAGAFGAGSSSQEQVSGNIGASKNLSPEVEKWRGLVEKEAAAQGMQDFVTLLLAIIQIESGGTGTRDIMQSSESAGYGRPNVFQTEEESVRQGVKHLKDCLLALKAFNRGYENNVKALAQAYNYGNYFATWLGNRGGDYSLEVAEEYSRTVVAPSLGNTTGRTTSYVNETSLRVGKPYRYVDGGNFHYGELISEYIGGSGANISGDFKTVLTEIEKFQGWPYVWGGKNPTQGFDCSGLTSWGLKQIGIDLPSYALSQYELTTPINPSEAQPGDLIFFKGTYQSPDHISHVGFYIDENTMYDSQNAGIGYHNWKTPYWQQHFAGIHRVKR</sequence>
<dbReference type="PROSITE" id="PS51935">
    <property type="entry name" value="NLPC_P60"/>
    <property type="match status" value="1"/>
</dbReference>
<feature type="compositionally biased region" description="Basic and acidic residues" evidence="5">
    <location>
        <begin position="286"/>
        <end position="296"/>
    </location>
</feature>
<feature type="compositionally biased region" description="Polar residues" evidence="5">
    <location>
        <begin position="424"/>
        <end position="458"/>
    </location>
</feature>
<dbReference type="GO" id="GO:0008234">
    <property type="term" value="F:cysteine-type peptidase activity"/>
    <property type="evidence" value="ECO:0007669"/>
    <property type="project" value="UniProtKB-KW"/>
</dbReference>
<reference evidence="7 8" key="1">
    <citation type="submission" date="2017-09" db="EMBL/GenBank/DDBJ databases">
        <title>Large-scale bioinformatics analysis of Bacillus genomes uncovers conserved roles of natural products in bacterial physiology.</title>
        <authorList>
            <consortium name="Agbiome Team Llc"/>
            <person name="Bleich R.M."/>
            <person name="Grubbs K.J."/>
            <person name="Santa Maria K.C."/>
            <person name="Allen S.E."/>
            <person name="Farag S."/>
            <person name="Shank E.A."/>
            <person name="Bowers A."/>
        </authorList>
    </citation>
    <scope>NUCLEOTIDE SEQUENCE [LARGE SCALE GENOMIC DNA]</scope>
    <source>
        <strain evidence="7 8">AFS058004</strain>
    </source>
</reference>
<feature type="compositionally biased region" description="Polar residues" evidence="5">
    <location>
        <begin position="9"/>
        <end position="19"/>
    </location>
</feature>
<accession>A0A9X7GK01</accession>
<evidence type="ECO:0000313" key="7">
    <source>
        <dbReference type="EMBL" id="PGH84990.1"/>
    </source>
</evidence>
<keyword evidence="2" id="KW-0645">Protease</keyword>
<dbReference type="InterPro" id="IPR047194">
    <property type="entry name" value="CwlT-like_lysozyme"/>
</dbReference>
<dbReference type="PANTHER" id="PTHR47053:SF5">
    <property type="entry name" value="BIFUNCTIONAL MURAMIDASE_DL-ENDOPEPTIDASE CWLT"/>
    <property type="match status" value="1"/>
</dbReference>
<evidence type="ECO:0000256" key="5">
    <source>
        <dbReference type="SAM" id="MobiDB-lite"/>
    </source>
</evidence>
<feature type="region of interest" description="Disordered" evidence="5">
    <location>
        <begin position="90"/>
        <end position="189"/>
    </location>
</feature>
<comment type="caution">
    <text evidence="7">The sequence shown here is derived from an EMBL/GenBank/DDBJ whole genome shotgun (WGS) entry which is preliminary data.</text>
</comment>
<feature type="domain" description="NlpC/P60" evidence="6">
    <location>
        <begin position="1021"/>
        <end position="1145"/>
    </location>
</feature>
<dbReference type="Gene3D" id="3.90.1720.10">
    <property type="entry name" value="endopeptidase domain like (from Nostoc punctiforme)"/>
    <property type="match status" value="1"/>
</dbReference>